<dbReference type="PROSITE" id="PS50217">
    <property type="entry name" value="BZIP"/>
    <property type="match status" value="1"/>
</dbReference>
<evidence type="ECO:0000256" key="2">
    <source>
        <dbReference type="ARBA" id="ARBA00023242"/>
    </source>
</evidence>
<evidence type="ECO:0000313" key="7">
    <source>
        <dbReference type="Proteomes" id="UP000590412"/>
    </source>
</evidence>
<sequence length="368" mass="42025">MSFNAQTTPMFWNNDQYSTPNFPSSKQQGDPCLEEAEFAELNQENIASFNQQQNDPCDTLLGQTEQFQYHPTTFQHTNDSFGYQEQPVTYPVSGSQGDFSYHNIPPQSTTHSHDSQQGNTSYELNNFSPQQVNPHHLASPGTSETSANYDIDKKVLSEQIKGNKKKSKRQLLDEEDAILIAKDDSELTEEELQLKRKAQNRAAQRAFRERKETKLKELEAKLLQSEEERQKLMEQLEMIRKQNLSITTENEILRTNEGSLISSKTPINKFHFPQSQDDFIDEITRGTNHEVKRESINKVYNNIEGEKLLALGAVWDYLQIKAEEANLDLATIDVNEVMDKLKGNEKCHGFGPAYPLSLVQEAVEASFK</sequence>
<dbReference type="PANTHER" id="PTHR40621">
    <property type="entry name" value="TRANSCRIPTION FACTOR KAPC-RELATED"/>
    <property type="match status" value="1"/>
</dbReference>
<dbReference type="GO" id="GO:0000976">
    <property type="term" value="F:transcription cis-regulatory region binding"/>
    <property type="evidence" value="ECO:0007669"/>
    <property type="project" value="InterPro"/>
</dbReference>
<feature type="domain" description="BZIP" evidence="5">
    <location>
        <begin position="190"/>
        <end position="253"/>
    </location>
</feature>
<dbReference type="GO" id="GO:0001228">
    <property type="term" value="F:DNA-binding transcription activator activity, RNA polymerase II-specific"/>
    <property type="evidence" value="ECO:0007669"/>
    <property type="project" value="TreeGrafter"/>
</dbReference>
<name>A0A8X7NIT1_CANPA</name>
<evidence type="ECO:0000256" key="1">
    <source>
        <dbReference type="ARBA" id="ARBA00004123"/>
    </source>
</evidence>
<reference evidence="6" key="1">
    <citation type="submission" date="2020-03" db="EMBL/GenBank/DDBJ databases">
        <title>FDA dAtabase for Regulatory Grade micrObial Sequences (FDA-ARGOS): Supporting development and validation of Infectious Disease Dx tests.</title>
        <authorList>
            <person name="Campos J."/>
            <person name="Goldberg B."/>
            <person name="Tallon L."/>
            <person name="Sadzewicz L."/>
            <person name="Vavikolanu K."/>
            <person name="Mehta A."/>
            <person name="Aluvathingal J."/>
            <person name="Nadendla S."/>
            <person name="Nandy P."/>
            <person name="Geyer C."/>
            <person name="Yan Y."/>
            <person name="Sichtig H."/>
        </authorList>
    </citation>
    <scope>NUCLEOTIDE SEQUENCE [LARGE SCALE GENOMIC DNA]</scope>
    <source>
        <strain evidence="6">FDAARGOS_652</strain>
    </source>
</reference>
<evidence type="ECO:0000313" key="6">
    <source>
        <dbReference type="EMBL" id="KAF6044299.1"/>
    </source>
</evidence>
<feature type="coiled-coil region" evidence="3">
    <location>
        <begin position="208"/>
        <end position="242"/>
    </location>
</feature>
<dbReference type="PANTHER" id="PTHR40621:SF8">
    <property type="entry name" value="AP-1-LIKE TRANSCRIPTION FACTOR YAP3"/>
    <property type="match status" value="1"/>
</dbReference>
<dbReference type="Gene3D" id="1.10.238.100">
    <property type="entry name" value="YAP1 redox domain. Chain B"/>
    <property type="match status" value="1"/>
</dbReference>
<dbReference type="AlphaFoldDB" id="A0A8X7NIT1"/>
<dbReference type="Gene3D" id="1.20.5.170">
    <property type="match status" value="1"/>
</dbReference>
<evidence type="ECO:0000256" key="4">
    <source>
        <dbReference type="SAM" id="MobiDB-lite"/>
    </source>
</evidence>
<organism evidence="6 7">
    <name type="scientific">Candida parapsilosis</name>
    <name type="common">Yeast</name>
    <dbReference type="NCBI Taxonomy" id="5480"/>
    <lineage>
        <taxon>Eukaryota</taxon>
        <taxon>Fungi</taxon>
        <taxon>Dikarya</taxon>
        <taxon>Ascomycota</taxon>
        <taxon>Saccharomycotina</taxon>
        <taxon>Pichiomycetes</taxon>
        <taxon>Debaryomycetaceae</taxon>
        <taxon>Candida/Lodderomyces clade</taxon>
        <taxon>Candida</taxon>
    </lineage>
</organism>
<dbReference type="EMBL" id="JABWAB010000011">
    <property type="protein sequence ID" value="KAF6044299.1"/>
    <property type="molecule type" value="Genomic_DNA"/>
</dbReference>
<feature type="region of interest" description="Disordered" evidence="4">
    <location>
        <begin position="75"/>
        <end position="148"/>
    </location>
</feature>
<dbReference type="CDD" id="cd14688">
    <property type="entry name" value="bZIP_YAP"/>
    <property type="match status" value="1"/>
</dbReference>
<gene>
    <name evidence="6" type="ORF">FOB60_005392</name>
</gene>
<comment type="caution">
    <text evidence="6">The sequence shown here is derived from an EMBL/GenBank/DDBJ whole genome shotgun (WGS) entry which is preliminary data.</text>
</comment>
<dbReference type="SUPFAM" id="SSF57959">
    <property type="entry name" value="Leucine zipper domain"/>
    <property type="match status" value="1"/>
</dbReference>
<dbReference type="InterPro" id="IPR004827">
    <property type="entry name" value="bZIP"/>
</dbReference>
<dbReference type="GO" id="GO:0090575">
    <property type="term" value="C:RNA polymerase II transcription regulator complex"/>
    <property type="evidence" value="ECO:0007669"/>
    <property type="project" value="TreeGrafter"/>
</dbReference>
<feature type="compositionally biased region" description="Polar residues" evidence="4">
    <location>
        <begin position="1"/>
        <end position="28"/>
    </location>
</feature>
<dbReference type="PROSITE" id="PS00036">
    <property type="entry name" value="BZIP_BASIC"/>
    <property type="match status" value="1"/>
</dbReference>
<feature type="compositionally biased region" description="Polar residues" evidence="4">
    <location>
        <begin position="105"/>
        <end position="133"/>
    </location>
</feature>
<dbReference type="OrthoDB" id="4940293at2759"/>
<dbReference type="InterPro" id="IPR046347">
    <property type="entry name" value="bZIP_sf"/>
</dbReference>
<dbReference type="InterPro" id="IPR050936">
    <property type="entry name" value="AP-1-like"/>
</dbReference>
<dbReference type="Proteomes" id="UP000590412">
    <property type="component" value="Unassembled WGS sequence"/>
</dbReference>
<protein>
    <submittedName>
        <fullName evidence="6">BZIP transcription factor family protein</fullName>
    </submittedName>
</protein>
<proteinExistence type="predicted"/>
<keyword evidence="3" id="KW-0175">Coiled coil</keyword>
<comment type="subcellular location">
    <subcellularLocation>
        <location evidence="1">Nucleus</location>
    </subcellularLocation>
</comment>
<accession>A0A8X7NIT1</accession>
<evidence type="ECO:0000259" key="5">
    <source>
        <dbReference type="PROSITE" id="PS50217"/>
    </source>
</evidence>
<keyword evidence="2" id="KW-0539">Nucleus</keyword>
<feature type="region of interest" description="Disordered" evidence="4">
    <location>
        <begin position="1"/>
        <end position="31"/>
    </location>
</feature>
<evidence type="ECO:0000256" key="3">
    <source>
        <dbReference type="SAM" id="Coils"/>
    </source>
</evidence>
<dbReference type="SMART" id="SM00338">
    <property type="entry name" value="BRLZ"/>
    <property type="match status" value="1"/>
</dbReference>
<feature type="compositionally biased region" description="Polar residues" evidence="4">
    <location>
        <begin position="75"/>
        <end position="98"/>
    </location>
</feature>